<dbReference type="EMBL" id="NBYN01000022">
    <property type="protein sequence ID" value="OSO93812.1"/>
    <property type="molecule type" value="Genomic_DNA"/>
</dbReference>
<dbReference type="PANTHER" id="PTHR48111">
    <property type="entry name" value="REGULATOR OF RPOS"/>
    <property type="match status" value="1"/>
</dbReference>
<dbReference type="CDD" id="cd00383">
    <property type="entry name" value="trans_reg_C"/>
    <property type="match status" value="1"/>
</dbReference>
<feature type="modified residue" description="Phosphohistidine" evidence="2">
    <location>
        <position position="299"/>
    </location>
</feature>
<organism evidence="9 10">
    <name type="scientific">Cylindrospermopsis raciborskii CENA303</name>
    <dbReference type="NCBI Taxonomy" id="1170769"/>
    <lineage>
        <taxon>Bacteria</taxon>
        <taxon>Bacillati</taxon>
        <taxon>Cyanobacteriota</taxon>
        <taxon>Cyanophyceae</taxon>
        <taxon>Nostocales</taxon>
        <taxon>Aphanizomenonaceae</taxon>
        <taxon>Cylindrospermopsis</taxon>
    </lineage>
</organism>
<dbReference type="InterPro" id="IPR039420">
    <property type="entry name" value="WalR-like"/>
</dbReference>
<name>A0A1X4G9J3_9CYAN</name>
<dbReference type="InterPro" id="IPR001789">
    <property type="entry name" value="Sig_transdc_resp-reg_receiver"/>
</dbReference>
<dbReference type="GO" id="GO:0006355">
    <property type="term" value="P:regulation of DNA-templated transcription"/>
    <property type="evidence" value="ECO:0007669"/>
    <property type="project" value="InterPro"/>
</dbReference>
<evidence type="ECO:0000259" key="7">
    <source>
        <dbReference type="PROSITE" id="PS50894"/>
    </source>
</evidence>
<dbReference type="InterPro" id="IPR043128">
    <property type="entry name" value="Rev_trsase/Diguanyl_cyclase"/>
</dbReference>
<evidence type="ECO:0000256" key="3">
    <source>
        <dbReference type="PROSITE-ProRule" id="PRU00169"/>
    </source>
</evidence>
<accession>A0A1X4G9J3</accession>
<evidence type="ECO:0000256" key="2">
    <source>
        <dbReference type="PROSITE-ProRule" id="PRU00110"/>
    </source>
</evidence>
<evidence type="ECO:0000259" key="8">
    <source>
        <dbReference type="PROSITE" id="PS51755"/>
    </source>
</evidence>
<feature type="domain" description="Response regulatory" evidence="5">
    <location>
        <begin position="2"/>
        <end position="116"/>
    </location>
</feature>
<dbReference type="Gene3D" id="3.40.50.2300">
    <property type="match status" value="1"/>
</dbReference>
<dbReference type="PROSITE" id="PS50110">
    <property type="entry name" value="RESPONSE_REGULATORY"/>
    <property type="match status" value="1"/>
</dbReference>
<dbReference type="SUPFAM" id="SSF46894">
    <property type="entry name" value="C-terminal effector domain of the bipartite response regulators"/>
    <property type="match status" value="1"/>
</dbReference>
<dbReference type="Gene3D" id="1.20.120.160">
    <property type="entry name" value="HPT domain"/>
    <property type="match status" value="1"/>
</dbReference>
<evidence type="ECO:0000313" key="10">
    <source>
        <dbReference type="Proteomes" id="UP000192997"/>
    </source>
</evidence>
<dbReference type="InterPro" id="IPR011006">
    <property type="entry name" value="CheY-like_superfamily"/>
</dbReference>
<dbReference type="Gene3D" id="6.10.250.690">
    <property type="match status" value="1"/>
</dbReference>
<dbReference type="SUPFAM" id="SSF47226">
    <property type="entry name" value="Histidine-containing phosphotransfer domain, HPT domain"/>
    <property type="match status" value="1"/>
</dbReference>
<evidence type="ECO:0000313" key="9">
    <source>
        <dbReference type="EMBL" id="OSO93812.1"/>
    </source>
</evidence>
<keyword evidence="1 4" id="KW-0238">DNA-binding</keyword>
<dbReference type="RefSeq" id="WP_085727531.1">
    <property type="nucleotide sequence ID" value="NZ_NBYN01000022.1"/>
</dbReference>
<feature type="domain" description="HPt" evidence="7">
    <location>
        <begin position="252"/>
        <end position="358"/>
    </location>
</feature>
<dbReference type="PROSITE" id="PS50894">
    <property type="entry name" value="HPT"/>
    <property type="match status" value="1"/>
</dbReference>
<dbReference type="InterPro" id="IPR029787">
    <property type="entry name" value="Nucleotide_cyclase"/>
</dbReference>
<feature type="domain" description="GGDEF" evidence="6">
    <location>
        <begin position="390"/>
        <end position="513"/>
    </location>
</feature>
<dbReference type="SUPFAM" id="SSF52172">
    <property type="entry name" value="CheY-like"/>
    <property type="match status" value="1"/>
</dbReference>
<dbReference type="SMART" id="SM00267">
    <property type="entry name" value="GGDEF"/>
    <property type="match status" value="1"/>
</dbReference>
<dbReference type="SMART" id="SM00862">
    <property type="entry name" value="Trans_reg_C"/>
    <property type="match status" value="1"/>
</dbReference>
<dbReference type="SMART" id="SM00073">
    <property type="entry name" value="HPT"/>
    <property type="match status" value="1"/>
</dbReference>
<sequence>MKILVVDDDTSLCQLVKTSLVAHRYVVDVANDGEMGLEMGYQFNYDLILLDILMPKLDGLSLCHTLRNKGYQGQIIMVTAKTTQEDIIIGLDAGADDYLIKPYYIHELLARIRACSRRIGSQLTLNTLVYNSLSLDPELIEVKYDEASINLSRREFQLLELFLRYPQKIFTRGQIIDKLWSIDDSPTDGAVTNLVKDLRHKLKKAGMQEELIETVHGLGYRLTSKRELEREVVETIPTQASSPITDSSVSEGLVLMEQIKLEFEMSLPKKIADIRAGLVKLETEITNGQQQQYLMRMTHSLLGSLGTFGYPQCSQVAAKMENILVKESLTNVDIQAIDSLIHALEWEVTQKREKIDHNFSIFSDIPYMVQPEDFLAVVDREWQMLSSDGLPLSLIFCAIDNFDPNQETTKNTSNLRQIALVIRKCLYPPSCFAYYKQGNFGVLLPNMSLDAAVRLAHDLHETVVSTVEISFSLGITGTFPRSSSTVEKLLNTANQALTGAQRHGGNTFCLYPG</sequence>
<feature type="modified residue" description="4-aspartylphosphate" evidence="3">
    <location>
        <position position="51"/>
    </location>
</feature>
<reference evidence="10" key="1">
    <citation type="submission" date="2017-04" db="EMBL/GenBank/DDBJ databases">
        <authorList>
            <person name="Abreu V.A."/>
            <person name="Popin R.V."/>
            <person name="Rigonato J."/>
            <person name="Andreote A.P."/>
            <person name="Schaker P.C."/>
            <person name="Hoff-Risseti C."/>
            <person name="Alvarenga D.O."/>
            <person name="Varani A.M."/>
            <person name="Fiore M.F."/>
        </authorList>
    </citation>
    <scope>NUCLEOTIDE SEQUENCE [LARGE SCALE GENOMIC DNA]</scope>
    <source>
        <strain evidence="10">CENA303</strain>
    </source>
</reference>
<dbReference type="CDD" id="cd00088">
    <property type="entry name" value="HPT"/>
    <property type="match status" value="1"/>
</dbReference>
<evidence type="ECO:0000256" key="1">
    <source>
        <dbReference type="ARBA" id="ARBA00023125"/>
    </source>
</evidence>
<protein>
    <submittedName>
        <fullName evidence="9">Transcriptional regulator</fullName>
    </submittedName>
</protein>
<dbReference type="PANTHER" id="PTHR48111:SF15">
    <property type="entry name" value="OMPR SUBFAMILY"/>
    <property type="match status" value="1"/>
</dbReference>
<dbReference type="PROSITE" id="PS51755">
    <property type="entry name" value="OMPR_PHOB"/>
    <property type="match status" value="1"/>
</dbReference>
<keyword evidence="3" id="KW-0597">Phosphoprotein</keyword>
<feature type="DNA-binding region" description="OmpR/PhoB-type" evidence="4">
    <location>
        <begin position="125"/>
        <end position="224"/>
    </location>
</feature>
<dbReference type="InterPro" id="IPR036388">
    <property type="entry name" value="WH-like_DNA-bd_sf"/>
</dbReference>
<dbReference type="Proteomes" id="UP000192997">
    <property type="component" value="Unassembled WGS sequence"/>
</dbReference>
<dbReference type="Pfam" id="PF00486">
    <property type="entry name" value="Trans_reg_C"/>
    <property type="match status" value="1"/>
</dbReference>
<evidence type="ECO:0000256" key="4">
    <source>
        <dbReference type="PROSITE-ProRule" id="PRU01091"/>
    </source>
</evidence>
<dbReference type="InterPro" id="IPR016032">
    <property type="entry name" value="Sig_transdc_resp-reg_C-effctor"/>
</dbReference>
<dbReference type="Gene3D" id="3.30.70.270">
    <property type="match status" value="1"/>
</dbReference>
<evidence type="ECO:0000259" key="5">
    <source>
        <dbReference type="PROSITE" id="PS50110"/>
    </source>
</evidence>
<dbReference type="Pfam" id="PF00072">
    <property type="entry name" value="Response_reg"/>
    <property type="match status" value="1"/>
</dbReference>
<dbReference type="Gene3D" id="1.10.10.10">
    <property type="entry name" value="Winged helix-like DNA-binding domain superfamily/Winged helix DNA-binding domain"/>
    <property type="match status" value="1"/>
</dbReference>
<dbReference type="AlphaFoldDB" id="A0A1X4G9J3"/>
<dbReference type="GO" id="GO:0005829">
    <property type="term" value="C:cytosol"/>
    <property type="evidence" value="ECO:0007669"/>
    <property type="project" value="TreeGrafter"/>
</dbReference>
<dbReference type="SMART" id="SM00448">
    <property type="entry name" value="REC"/>
    <property type="match status" value="1"/>
</dbReference>
<evidence type="ECO:0000259" key="6">
    <source>
        <dbReference type="PROSITE" id="PS50887"/>
    </source>
</evidence>
<dbReference type="SUPFAM" id="SSF55073">
    <property type="entry name" value="Nucleotide cyclase"/>
    <property type="match status" value="1"/>
</dbReference>
<dbReference type="InterPro" id="IPR000160">
    <property type="entry name" value="GGDEF_dom"/>
</dbReference>
<dbReference type="GO" id="GO:0032993">
    <property type="term" value="C:protein-DNA complex"/>
    <property type="evidence" value="ECO:0007669"/>
    <property type="project" value="TreeGrafter"/>
</dbReference>
<gene>
    <name evidence="9" type="ORF">B7O87_05370</name>
</gene>
<proteinExistence type="predicted"/>
<dbReference type="InterPro" id="IPR036641">
    <property type="entry name" value="HPT_dom_sf"/>
</dbReference>
<dbReference type="InterPro" id="IPR008207">
    <property type="entry name" value="Sig_transdc_His_kin_Hpt_dom"/>
</dbReference>
<dbReference type="PROSITE" id="PS50887">
    <property type="entry name" value="GGDEF"/>
    <property type="match status" value="1"/>
</dbReference>
<feature type="domain" description="OmpR/PhoB-type" evidence="8">
    <location>
        <begin position="125"/>
        <end position="224"/>
    </location>
</feature>
<dbReference type="InterPro" id="IPR001867">
    <property type="entry name" value="OmpR/PhoB-type_DNA-bd"/>
</dbReference>
<dbReference type="GO" id="GO:0000976">
    <property type="term" value="F:transcription cis-regulatory region binding"/>
    <property type="evidence" value="ECO:0007669"/>
    <property type="project" value="TreeGrafter"/>
</dbReference>
<dbReference type="Pfam" id="PF00990">
    <property type="entry name" value="GGDEF"/>
    <property type="match status" value="1"/>
</dbReference>
<dbReference type="GO" id="GO:0000156">
    <property type="term" value="F:phosphorelay response regulator activity"/>
    <property type="evidence" value="ECO:0007669"/>
    <property type="project" value="TreeGrafter"/>
</dbReference>
<comment type="caution">
    <text evidence="9">The sequence shown here is derived from an EMBL/GenBank/DDBJ whole genome shotgun (WGS) entry which is preliminary data.</text>
</comment>
<dbReference type="Pfam" id="PF01627">
    <property type="entry name" value="Hpt"/>
    <property type="match status" value="1"/>
</dbReference>